<keyword evidence="5" id="KW-0963">Cytoplasm</keyword>
<evidence type="ECO:0000313" key="11">
    <source>
        <dbReference type="Proteomes" id="UP000018144"/>
    </source>
</evidence>
<keyword evidence="8" id="KW-0472">Membrane</keyword>
<comment type="subcellular location">
    <subcellularLocation>
        <location evidence="2">Cytoplasm</location>
    </subcellularLocation>
    <subcellularLocation>
        <location evidence="1">Endosome membrane</location>
        <topology evidence="1">Peripheral membrane protein</topology>
    </subcellularLocation>
</comment>
<dbReference type="EMBL" id="HF935446">
    <property type="protein sequence ID" value="CCX09237.1"/>
    <property type="molecule type" value="Genomic_DNA"/>
</dbReference>
<evidence type="ECO:0000256" key="4">
    <source>
        <dbReference type="ARBA" id="ARBA00022448"/>
    </source>
</evidence>
<dbReference type="GO" id="GO:0043328">
    <property type="term" value="P:protein transport to vacuole involved in ubiquitin-dependent protein catabolic process via the multivesicular body sorting pathway"/>
    <property type="evidence" value="ECO:0007669"/>
    <property type="project" value="TreeGrafter"/>
</dbReference>
<evidence type="ECO:0000256" key="7">
    <source>
        <dbReference type="ARBA" id="ARBA00022927"/>
    </source>
</evidence>
<keyword evidence="7 9" id="KW-0653">Protein transport</keyword>
<keyword evidence="11" id="KW-1185">Reference proteome</keyword>
<gene>
    <name evidence="10" type="ORF">PCON_08830</name>
</gene>
<evidence type="ECO:0000256" key="8">
    <source>
        <dbReference type="ARBA" id="ARBA00023136"/>
    </source>
</evidence>
<evidence type="ECO:0000313" key="10">
    <source>
        <dbReference type="EMBL" id="CCX09237.1"/>
    </source>
</evidence>
<comment type="subunit">
    <text evidence="9">Component of the endosomal sorting complex required for transport II (ESCRT-II).</text>
</comment>
<dbReference type="AlphaFoldDB" id="U4L0U3"/>
<name>U4L0U3_PYROM</name>
<dbReference type="Proteomes" id="UP000018144">
    <property type="component" value="Unassembled WGS sequence"/>
</dbReference>
<dbReference type="GO" id="GO:0000814">
    <property type="term" value="C:ESCRT II complex"/>
    <property type="evidence" value="ECO:0007669"/>
    <property type="project" value="UniProtKB-UniRule"/>
</dbReference>
<comment type="function">
    <text evidence="9">Component of the endosomal sorting complex required for transport II (ESCRT-II), which is required for multivesicular body (MVB) formation and sorting of endosomal cargo proteins into MVBs.</text>
</comment>
<dbReference type="Gene3D" id="1.10.10.10">
    <property type="entry name" value="Winged helix-like DNA-binding domain superfamily/Winged helix DNA-binding domain"/>
    <property type="match status" value="2"/>
</dbReference>
<dbReference type="PIRSF" id="PIRSF017215">
    <property type="entry name" value="ESCRT2_Vps22"/>
    <property type="match status" value="1"/>
</dbReference>
<evidence type="ECO:0000256" key="1">
    <source>
        <dbReference type="ARBA" id="ARBA00004481"/>
    </source>
</evidence>
<dbReference type="PANTHER" id="PTHR12806">
    <property type="entry name" value="EAP30 SUBUNIT OF ELL COMPLEX"/>
    <property type="match status" value="1"/>
</dbReference>
<evidence type="ECO:0000256" key="6">
    <source>
        <dbReference type="ARBA" id="ARBA00022753"/>
    </source>
</evidence>
<dbReference type="FunFam" id="1.10.10.10:FF:000397">
    <property type="entry name" value="Vacuolar-sorting protein SNF8"/>
    <property type="match status" value="1"/>
</dbReference>
<dbReference type="STRING" id="1076935.U4L0U3"/>
<dbReference type="OrthoDB" id="283883at2759"/>
<protein>
    <recommendedName>
        <fullName evidence="9">Vacuolar-sorting protein SNF8</fullName>
    </recommendedName>
</protein>
<dbReference type="InterPro" id="IPR036388">
    <property type="entry name" value="WH-like_DNA-bd_sf"/>
</dbReference>
<evidence type="ECO:0000256" key="9">
    <source>
        <dbReference type="PIRNR" id="PIRNR017215"/>
    </source>
</evidence>
<dbReference type="eggNOG" id="KOG3341">
    <property type="taxonomic scope" value="Eukaryota"/>
</dbReference>
<evidence type="ECO:0000256" key="3">
    <source>
        <dbReference type="ARBA" id="ARBA00009834"/>
    </source>
</evidence>
<accession>U4L0U3</accession>
<dbReference type="SUPFAM" id="SSF46785">
    <property type="entry name" value="Winged helix' DNA-binding domain"/>
    <property type="match status" value="2"/>
</dbReference>
<organism evidence="10 11">
    <name type="scientific">Pyronema omphalodes (strain CBS 100304)</name>
    <name type="common">Pyronema confluens</name>
    <dbReference type="NCBI Taxonomy" id="1076935"/>
    <lineage>
        <taxon>Eukaryota</taxon>
        <taxon>Fungi</taxon>
        <taxon>Dikarya</taxon>
        <taxon>Ascomycota</taxon>
        <taxon>Pezizomycotina</taxon>
        <taxon>Pezizomycetes</taxon>
        <taxon>Pezizales</taxon>
        <taxon>Pyronemataceae</taxon>
        <taxon>Pyronema</taxon>
    </lineage>
</organism>
<dbReference type="Gene3D" id="6.10.140.180">
    <property type="match status" value="1"/>
</dbReference>
<comment type="similarity">
    <text evidence="3 9">Belongs to the SNF8 family.</text>
</comment>
<dbReference type="InterPro" id="IPR036390">
    <property type="entry name" value="WH_DNA-bd_sf"/>
</dbReference>
<dbReference type="InterPro" id="IPR040608">
    <property type="entry name" value="Snf8/Vps36"/>
</dbReference>
<dbReference type="Pfam" id="PF04157">
    <property type="entry name" value="EAP30"/>
    <property type="match status" value="1"/>
</dbReference>
<evidence type="ECO:0000256" key="5">
    <source>
        <dbReference type="ARBA" id="ARBA00022490"/>
    </source>
</evidence>
<sequence>MHKPAGLSLLLRDSRSSASFQSHGSRLRSSQSSTLQTQLSVFQSLLLQFSKTHAKDIRSHPEFRTEFARMCQALGVDPLASTGSKKGSSLWAEMLGEEVGGWYFGVAVRVVEVCRATRGENGGLISVAEVTARLNSAKGQGEMVTEDDVLRAVGSLKPLGEGFRTLELGRLMMIRSVPKELGGDQRVVMEAIQVLGFVTHSMLLDNLRWDEARVKTVIDDLLSDSLVWVDEQAQETEYWTPAFISKT</sequence>
<evidence type="ECO:0000256" key="2">
    <source>
        <dbReference type="ARBA" id="ARBA00004496"/>
    </source>
</evidence>
<reference evidence="10 11" key="1">
    <citation type="journal article" date="2013" name="PLoS Genet.">
        <title>The genome and development-dependent transcriptomes of Pyronema confluens: a window into fungal evolution.</title>
        <authorList>
            <person name="Traeger S."/>
            <person name="Altegoer F."/>
            <person name="Freitag M."/>
            <person name="Gabaldon T."/>
            <person name="Kempken F."/>
            <person name="Kumar A."/>
            <person name="Marcet-Houben M."/>
            <person name="Poggeler S."/>
            <person name="Stajich J.E."/>
            <person name="Nowrousian M."/>
        </authorList>
    </citation>
    <scope>NUCLEOTIDE SEQUENCE [LARGE SCALE GENOMIC DNA]</scope>
    <source>
        <strain evidence="11">CBS 100304</strain>
        <tissue evidence="10">Vegetative mycelium</tissue>
    </source>
</reference>
<dbReference type="PANTHER" id="PTHR12806:SF0">
    <property type="entry name" value="VACUOLAR-SORTING PROTEIN SNF8"/>
    <property type="match status" value="1"/>
</dbReference>
<keyword evidence="6" id="KW-0967">Endosome</keyword>
<proteinExistence type="inferred from homology"/>
<dbReference type="InterPro" id="IPR016689">
    <property type="entry name" value="ESCRT-2_cplx_Snf8"/>
</dbReference>
<keyword evidence="4 9" id="KW-0813">Transport</keyword>
<dbReference type="OMA" id="QIVEVCM"/>